<dbReference type="InterPro" id="IPR006680">
    <property type="entry name" value="Amidohydro-rel"/>
</dbReference>
<dbReference type="InterPro" id="IPR032466">
    <property type="entry name" value="Metal_Hydrolase"/>
</dbReference>
<protein>
    <submittedName>
        <fullName evidence="3">Amidohydrolase family protein</fullName>
    </submittedName>
</protein>
<dbReference type="InterPro" id="IPR052350">
    <property type="entry name" value="Metallo-dep_Lactonases"/>
</dbReference>
<dbReference type="GO" id="GO:0016787">
    <property type="term" value="F:hydrolase activity"/>
    <property type="evidence" value="ECO:0007669"/>
    <property type="project" value="InterPro"/>
</dbReference>
<accession>A0A895YEA8</accession>
<evidence type="ECO:0000313" key="3">
    <source>
        <dbReference type="EMBL" id="QSB13739.1"/>
    </source>
</evidence>
<name>A0A895YEA8_9ACTN</name>
<sequence length="287" mass="30799">MTLIDAHLHLWDLSAVAYPWLTPAAGPIYRTFTPADVEPELRTAAVDGVVLVQAANSAEDTEAMLAVAARQPWVAGVVGWVPLTEPAQAAAALTRYATVPAFTGVRHLIHDEPDPDWVVQPAVVESLRLLAEHDVSFDVVAVLPEHLAHVATLAQAVPELRLVIDHLAKPPIQQRGWQPWADLLAAAAAHPNVYAKISGLNTAADPARWSAADLRPYVEHALAVFGADRLMFGSDWPVALLAGDYQQVLRETLAALQGCDEQQRAAILAGTAARCYRLPPGSDAGWA</sequence>
<keyword evidence="4" id="KW-1185">Reference proteome</keyword>
<evidence type="ECO:0000259" key="2">
    <source>
        <dbReference type="Pfam" id="PF04909"/>
    </source>
</evidence>
<organism evidence="3 4">
    <name type="scientific">Natronosporangium hydrolyticum</name>
    <dbReference type="NCBI Taxonomy" id="2811111"/>
    <lineage>
        <taxon>Bacteria</taxon>
        <taxon>Bacillati</taxon>
        <taxon>Actinomycetota</taxon>
        <taxon>Actinomycetes</taxon>
        <taxon>Micromonosporales</taxon>
        <taxon>Micromonosporaceae</taxon>
        <taxon>Natronosporangium</taxon>
    </lineage>
</organism>
<dbReference type="Proteomes" id="UP000662857">
    <property type="component" value="Chromosome"/>
</dbReference>
<proteinExistence type="inferred from homology"/>
<reference evidence="3" key="1">
    <citation type="submission" date="2021-02" db="EMBL/GenBank/DDBJ databases">
        <title>Natrosporangium hydrolyticum gen. nov., sp. nov, a haloalkaliphilic actinobacterium from a soda solonchak soil.</title>
        <authorList>
            <person name="Sorokin D.Y."/>
            <person name="Khijniak T.V."/>
            <person name="Zakharycheva A.P."/>
            <person name="Boueva O.V."/>
            <person name="Ariskina E.V."/>
            <person name="Hahnke R.L."/>
            <person name="Bunk B."/>
            <person name="Sproer C."/>
            <person name="Schumann P."/>
            <person name="Evtushenko L.I."/>
            <person name="Kublanov I.V."/>
        </authorList>
    </citation>
    <scope>NUCLEOTIDE SEQUENCE</scope>
    <source>
        <strain evidence="3">DSM 106523</strain>
    </source>
</reference>
<feature type="domain" description="Amidohydrolase-related" evidence="2">
    <location>
        <begin position="4"/>
        <end position="278"/>
    </location>
</feature>
<dbReference type="EMBL" id="CP070499">
    <property type="protein sequence ID" value="QSB13739.1"/>
    <property type="molecule type" value="Genomic_DNA"/>
</dbReference>
<dbReference type="KEGG" id="nhy:JQS43_19525"/>
<evidence type="ECO:0000256" key="1">
    <source>
        <dbReference type="ARBA" id="ARBA00038310"/>
    </source>
</evidence>
<evidence type="ECO:0000313" key="4">
    <source>
        <dbReference type="Proteomes" id="UP000662857"/>
    </source>
</evidence>
<dbReference type="Gene3D" id="3.20.20.140">
    <property type="entry name" value="Metal-dependent hydrolases"/>
    <property type="match status" value="1"/>
</dbReference>
<dbReference type="Pfam" id="PF04909">
    <property type="entry name" value="Amidohydro_2"/>
    <property type="match status" value="1"/>
</dbReference>
<dbReference type="SUPFAM" id="SSF51556">
    <property type="entry name" value="Metallo-dependent hydrolases"/>
    <property type="match status" value="1"/>
</dbReference>
<dbReference type="AlphaFoldDB" id="A0A895YEA8"/>
<dbReference type="PANTHER" id="PTHR43569">
    <property type="entry name" value="AMIDOHYDROLASE"/>
    <property type="match status" value="1"/>
</dbReference>
<dbReference type="RefSeq" id="WP_239675843.1">
    <property type="nucleotide sequence ID" value="NZ_CP070499.1"/>
</dbReference>
<comment type="similarity">
    <text evidence="1">Belongs to the metallo-dependent hydrolases superfamily.</text>
</comment>
<gene>
    <name evidence="3" type="ORF">JQS43_19525</name>
</gene>
<dbReference type="PANTHER" id="PTHR43569:SF2">
    <property type="entry name" value="AMIDOHYDROLASE-RELATED DOMAIN-CONTAINING PROTEIN"/>
    <property type="match status" value="1"/>
</dbReference>